<sequence length="231" mass="26094">MASNINDFIASFKTDVARPCRFEVLVPIPINLMAYYGTAKNLTFRCESAELPSITFETLEQKIYGPTEKYPRQKNYNESTLTFMVSDDMNEKDFFDAWMELMNPSSTYDFPYKMDYATEITINQIDMNGEVSYSISLDDAFPVSINQLDLDWSSIETYHKLSVVFAYKTWSNKSIKQLGLGLLSAGMSDLTDLTSGALTSLSSGINKNDKPFWDMTQVGKSVDAARAPLKQ</sequence>
<protein>
    <submittedName>
        <fullName evidence="1">Tail tube protein</fullName>
    </submittedName>
</protein>
<proteinExistence type="predicted"/>
<dbReference type="EMBL" id="LR797523">
    <property type="protein sequence ID" value="CAB4221992.1"/>
    <property type="molecule type" value="Genomic_DNA"/>
</dbReference>
<accession>A0A6J5T2H4</accession>
<gene>
    <name evidence="1" type="ORF">UFOVP1655_17</name>
</gene>
<name>A0A6J5T2H4_9CAUD</name>
<evidence type="ECO:0000313" key="1">
    <source>
        <dbReference type="EMBL" id="CAB4221992.1"/>
    </source>
</evidence>
<reference evidence="1" key="1">
    <citation type="submission" date="2020-05" db="EMBL/GenBank/DDBJ databases">
        <authorList>
            <person name="Chiriac C."/>
            <person name="Salcher M."/>
            <person name="Ghai R."/>
            <person name="Kavagutti S V."/>
        </authorList>
    </citation>
    <scope>NUCLEOTIDE SEQUENCE</scope>
</reference>
<organism evidence="1">
    <name type="scientific">uncultured Caudovirales phage</name>
    <dbReference type="NCBI Taxonomy" id="2100421"/>
    <lineage>
        <taxon>Viruses</taxon>
        <taxon>Duplodnaviria</taxon>
        <taxon>Heunggongvirae</taxon>
        <taxon>Uroviricota</taxon>
        <taxon>Caudoviricetes</taxon>
        <taxon>Peduoviridae</taxon>
        <taxon>Maltschvirus</taxon>
        <taxon>Maltschvirus maltsch</taxon>
    </lineage>
</organism>